<name>A0A1J1HM88_9DIPT</name>
<protein>
    <submittedName>
        <fullName evidence="1">CLUMA_CG002945, isoform A</fullName>
    </submittedName>
</protein>
<gene>
    <name evidence="1" type="ORF">CLUMA_CG002945</name>
</gene>
<reference evidence="1 2" key="1">
    <citation type="submission" date="2015-04" db="EMBL/GenBank/DDBJ databases">
        <authorList>
            <person name="Syromyatnikov M.Y."/>
            <person name="Popov V.N."/>
        </authorList>
    </citation>
    <scope>NUCLEOTIDE SEQUENCE [LARGE SCALE GENOMIC DNA]</scope>
</reference>
<organism evidence="1 2">
    <name type="scientific">Clunio marinus</name>
    <dbReference type="NCBI Taxonomy" id="568069"/>
    <lineage>
        <taxon>Eukaryota</taxon>
        <taxon>Metazoa</taxon>
        <taxon>Ecdysozoa</taxon>
        <taxon>Arthropoda</taxon>
        <taxon>Hexapoda</taxon>
        <taxon>Insecta</taxon>
        <taxon>Pterygota</taxon>
        <taxon>Neoptera</taxon>
        <taxon>Endopterygota</taxon>
        <taxon>Diptera</taxon>
        <taxon>Nematocera</taxon>
        <taxon>Chironomoidea</taxon>
        <taxon>Chironomidae</taxon>
        <taxon>Clunio</taxon>
    </lineage>
</organism>
<accession>A0A1J1HM88</accession>
<evidence type="ECO:0000313" key="1">
    <source>
        <dbReference type="EMBL" id="CRK89184.1"/>
    </source>
</evidence>
<keyword evidence="2" id="KW-1185">Reference proteome</keyword>
<proteinExistence type="predicted"/>
<dbReference type="AlphaFoldDB" id="A0A1J1HM88"/>
<dbReference type="EMBL" id="CVRI01000011">
    <property type="protein sequence ID" value="CRK89184.1"/>
    <property type="molecule type" value="Genomic_DNA"/>
</dbReference>
<sequence length="84" mass="10009">MLNGNEAEIYLICSWEKLSMGACVLFSNLKLRLFKILYTEKLSKKYHLSERKLFDKLISRNYQSKEGNLWFQKHLQLSIIHNNS</sequence>
<dbReference type="Proteomes" id="UP000183832">
    <property type="component" value="Unassembled WGS sequence"/>
</dbReference>
<evidence type="ECO:0000313" key="2">
    <source>
        <dbReference type="Proteomes" id="UP000183832"/>
    </source>
</evidence>